<protein>
    <submittedName>
        <fullName evidence="1">Uncharacterized protein</fullName>
    </submittedName>
</protein>
<accession>A0A1F4XIK3</accession>
<gene>
    <name evidence="1" type="ORF">A2V81_04810</name>
</gene>
<dbReference type="AlphaFoldDB" id="A0A1F4XIK3"/>
<evidence type="ECO:0000313" key="2">
    <source>
        <dbReference type="Proteomes" id="UP000177614"/>
    </source>
</evidence>
<evidence type="ECO:0000313" key="1">
    <source>
        <dbReference type="EMBL" id="OGC81571.1"/>
    </source>
</evidence>
<name>A0A1F4XIK3_9BACT</name>
<reference evidence="1 2" key="1">
    <citation type="journal article" date="2016" name="Nat. Commun.">
        <title>Thousands of microbial genomes shed light on interconnected biogeochemical processes in an aquifer system.</title>
        <authorList>
            <person name="Anantharaman K."/>
            <person name="Brown C.T."/>
            <person name="Hug L.A."/>
            <person name="Sharon I."/>
            <person name="Castelle C.J."/>
            <person name="Probst A.J."/>
            <person name="Thomas B.C."/>
            <person name="Singh A."/>
            <person name="Wilkins M.J."/>
            <person name="Karaoz U."/>
            <person name="Brodie E.L."/>
            <person name="Williams K.H."/>
            <person name="Hubbard S.S."/>
            <person name="Banfield J.F."/>
        </authorList>
    </citation>
    <scope>NUCLEOTIDE SEQUENCE [LARGE SCALE GENOMIC DNA]</scope>
</reference>
<dbReference type="STRING" id="1817814.A2V81_04810"/>
<proteinExistence type="predicted"/>
<dbReference type="Proteomes" id="UP000177614">
    <property type="component" value="Unassembled WGS sequence"/>
</dbReference>
<organism evidence="1 2">
    <name type="scientific">Candidatus Abawacabacteria bacterium RBG_16_42_10</name>
    <dbReference type="NCBI Taxonomy" id="1817814"/>
    <lineage>
        <taxon>Bacteria</taxon>
        <taxon>Candidatus Abawacaibacteriota</taxon>
    </lineage>
</organism>
<comment type="caution">
    <text evidence="1">The sequence shown here is derived from an EMBL/GenBank/DDBJ whole genome shotgun (WGS) entry which is preliminary data.</text>
</comment>
<dbReference type="EMBL" id="MEWR01000023">
    <property type="protein sequence ID" value="OGC81571.1"/>
    <property type="molecule type" value="Genomic_DNA"/>
</dbReference>
<sequence length="97" mass="11160">MEITISPLEQQEFQDLLTISAVSDETKAVLQKQFDSNAIDSHTFFSLLYILREEDRLDREMQKYAAELANFDPVAYTQRLKEVVEGEIQKYLAAKAA</sequence>